<protein>
    <recommendedName>
        <fullName evidence="4">Coiled-coil SMC6 And NSE5 INteracting (CANIN) domain-containing protein</fullName>
    </recommendedName>
</protein>
<name>A0A8T1WM31_9STRA</name>
<feature type="compositionally biased region" description="Low complexity" evidence="1">
    <location>
        <begin position="1"/>
        <end position="18"/>
    </location>
</feature>
<evidence type="ECO:0008006" key="4">
    <source>
        <dbReference type="Google" id="ProtNLM"/>
    </source>
</evidence>
<gene>
    <name evidence="2" type="ORF">PHYPSEUDO_007351</name>
</gene>
<proteinExistence type="predicted"/>
<organism evidence="2 3">
    <name type="scientific">Phytophthora pseudosyringae</name>
    <dbReference type="NCBI Taxonomy" id="221518"/>
    <lineage>
        <taxon>Eukaryota</taxon>
        <taxon>Sar</taxon>
        <taxon>Stramenopiles</taxon>
        <taxon>Oomycota</taxon>
        <taxon>Peronosporomycetes</taxon>
        <taxon>Peronosporales</taxon>
        <taxon>Peronosporaceae</taxon>
        <taxon>Phytophthora</taxon>
    </lineage>
</organism>
<feature type="compositionally biased region" description="Basic and acidic residues" evidence="1">
    <location>
        <begin position="70"/>
        <end position="96"/>
    </location>
</feature>
<comment type="caution">
    <text evidence="2">The sequence shown here is derived from an EMBL/GenBank/DDBJ whole genome shotgun (WGS) entry which is preliminary data.</text>
</comment>
<sequence>MARAAPSRTRAAKAPAAAGRKRRRAASEASSSEEEQEIVRDTRRSRGKRQKASAILDEFTSLDALLQNDQAEKRKRDNRERKMQKMREESEAAEKDAPLGKLMSSMDSNMSTLSGDSYLFSASEVTVAEEKFGYVFTPMTESLPYRTYKATEDELQSDLKLVFETMQSTDDEELSGLLWSKAILLRCMLKRQSESTTRGSAMTPILLPSKIGSWLFMTMSTHSNSHVVGGCFSNLFLAQSSAKKTSIPNLSSALPVACFTHPIEDFRSAFGTQVRAIEMGWGPSIYDFLNAFRAYGFQDSKRSMSVKSKIPATPPAAKKSCVLPFPTLNMHYVLMYLVLCLRTKTLKLEGYDAFSFTMFFLRMQFESDMHASIVDLATICIEELLDVFPRAEWRREWAPQLILRIAGANEGLFDSAAGWLAVARRLPRTMRGTQLTTGLAIYVLQHRIDKVPQEGATSERPLKFPIQSGLVVDIVAGIVEDLTIKYVETRKSTKESKKTPPFDLLCKKVALMDLALQAFLNILTPKEMKIMLGKLDQLADAHRSTMSAKWHELKTLVSLMHRKYSLENLRIGRGRSSSPSAKTVLSFSDTDDK</sequence>
<feature type="compositionally biased region" description="Polar residues" evidence="1">
    <location>
        <begin position="575"/>
        <end position="593"/>
    </location>
</feature>
<evidence type="ECO:0000256" key="1">
    <source>
        <dbReference type="SAM" id="MobiDB-lite"/>
    </source>
</evidence>
<dbReference type="AlphaFoldDB" id="A0A8T1WM31"/>
<reference evidence="2" key="1">
    <citation type="submission" date="2021-02" db="EMBL/GenBank/DDBJ databases">
        <authorList>
            <person name="Palmer J.M."/>
        </authorList>
    </citation>
    <scope>NUCLEOTIDE SEQUENCE</scope>
    <source>
        <strain evidence="2">SCRP734</strain>
    </source>
</reference>
<evidence type="ECO:0000313" key="3">
    <source>
        <dbReference type="Proteomes" id="UP000694044"/>
    </source>
</evidence>
<dbReference type="EMBL" id="JAGDFM010000003">
    <property type="protein sequence ID" value="KAG7393514.1"/>
    <property type="molecule type" value="Genomic_DNA"/>
</dbReference>
<dbReference type="OrthoDB" id="110562at2759"/>
<keyword evidence="3" id="KW-1185">Reference proteome</keyword>
<feature type="region of interest" description="Disordered" evidence="1">
    <location>
        <begin position="1"/>
        <end position="54"/>
    </location>
</feature>
<accession>A0A8T1WM31</accession>
<dbReference type="Proteomes" id="UP000694044">
    <property type="component" value="Unassembled WGS sequence"/>
</dbReference>
<feature type="region of interest" description="Disordered" evidence="1">
    <location>
        <begin position="574"/>
        <end position="593"/>
    </location>
</feature>
<feature type="region of interest" description="Disordered" evidence="1">
    <location>
        <begin position="66"/>
        <end position="96"/>
    </location>
</feature>
<evidence type="ECO:0000313" key="2">
    <source>
        <dbReference type="EMBL" id="KAG7393514.1"/>
    </source>
</evidence>